<sequence>MSDIAMLVAEEYERRVKNSKEKGEEIGLLSCVGVFIDKFNGSSSWMREKVRLEREKMVKILEPKSQITLAATTGLFSA</sequence>
<dbReference type="PANTHER" id="PTHR36067:SF1">
    <property type="entry name" value="EXPRESSED PROTEIN"/>
    <property type="match status" value="1"/>
</dbReference>
<gene>
    <name evidence="1" type="ORF">SASPL_151886</name>
</gene>
<dbReference type="EMBL" id="PNBA02000021">
    <property type="protein sequence ID" value="KAG6386714.1"/>
    <property type="molecule type" value="Genomic_DNA"/>
</dbReference>
<dbReference type="PANTHER" id="PTHR36067">
    <property type="entry name" value="EXPRESSED PROTEIN"/>
    <property type="match status" value="1"/>
</dbReference>
<reference evidence="1" key="1">
    <citation type="submission" date="2018-01" db="EMBL/GenBank/DDBJ databases">
        <authorList>
            <person name="Mao J.F."/>
        </authorList>
    </citation>
    <scope>NUCLEOTIDE SEQUENCE</scope>
    <source>
        <strain evidence="1">Huo1</strain>
        <tissue evidence="1">Leaf</tissue>
    </source>
</reference>
<dbReference type="Proteomes" id="UP000298416">
    <property type="component" value="Unassembled WGS sequence"/>
</dbReference>
<keyword evidence="2" id="KW-1185">Reference proteome</keyword>
<reference evidence="1" key="2">
    <citation type="submission" date="2020-08" db="EMBL/GenBank/DDBJ databases">
        <title>Plant Genome Project.</title>
        <authorList>
            <person name="Zhang R.-G."/>
        </authorList>
    </citation>
    <scope>NUCLEOTIDE SEQUENCE</scope>
    <source>
        <strain evidence="1">Huo1</strain>
        <tissue evidence="1">Leaf</tissue>
    </source>
</reference>
<protein>
    <submittedName>
        <fullName evidence="1">Uncharacterized protein</fullName>
    </submittedName>
</protein>
<organism evidence="1">
    <name type="scientific">Salvia splendens</name>
    <name type="common">Scarlet sage</name>
    <dbReference type="NCBI Taxonomy" id="180675"/>
    <lineage>
        <taxon>Eukaryota</taxon>
        <taxon>Viridiplantae</taxon>
        <taxon>Streptophyta</taxon>
        <taxon>Embryophyta</taxon>
        <taxon>Tracheophyta</taxon>
        <taxon>Spermatophyta</taxon>
        <taxon>Magnoliopsida</taxon>
        <taxon>eudicotyledons</taxon>
        <taxon>Gunneridae</taxon>
        <taxon>Pentapetalae</taxon>
        <taxon>asterids</taxon>
        <taxon>lamiids</taxon>
        <taxon>Lamiales</taxon>
        <taxon>Lamiaceae</taxon>
        <taxon>Nepetoideae</taxon>
        <taxon>Mentheae</taxon>
        <taxon>Salviinae</taxon>
        <taxon>Salvia</taxon>
        <taxon>Salvia subgen. Calosphace</taxon>
        <taxon>core Calosphace</taxon>
    </lineage>
</organism>
<proteinExistence type="predicted"/>
<evidence type="ECO:0000313" key="2">
    <source>
        <dbReference type="Proteomes" id="UP000298416"/>
    </source>
</evidence>
<name>A0A8X8Z0E6_SALSN</name>
<evidence type="ECO:0000313" key="1">
    <source>
        <dbReference type="EMBL" id="KAG6386714.1"/>
    </source>
</evidence>
<accession>A0A8X8Z0E6</accession>
<dbReference type="AlphaFoldDB" id="A0A8X8Z0E6"/>
<comment type="caution">
    <text evidence="1">The sequence shown here is derived from an EMBL/GenBank/DDBJ whole genome shotgun (WGS) entry which is preliminary data.</text>
</comment>